<evidence type="ECO:0000313" key="1">
    <source>
        <dbReference type="EMBL" id="QEL16831.1"/>
    </source>
</evidence>
<dbReference type="EMBL" id="CP042425">
    <property type="protein sequence ID" value="QEL16831.1"/>
    <property type="molecule type" value="Genomic_DNA"/>
</dbReference>
<dbReference type="OrthoDB" id="288758at2"/>
<keyword evidence="2" id="KW-1185">Reference proteome</keyword>
<accession>A0A5C1AC29</accession>
<reference evidence="2" key="1">
    <citation type="submission" date="2019-08" db="EMBL/GenBank/DDBJ databases">
        <title>Limnoglobus roseus gen. nov., sp. nov., a novel freshwater planctomycete with a giant genome from the family Gemmataceae.</title>
        <authorList>
            <person name="Kulichevskaya I.S."/>
            <person name="Naumoff D.G."/>
            <person name="Miroshnikov K."/>
            <person name="Ivanova A."/>
            <person name="Philippov D.A."/>
            <person name="Hakobyan A."/>
            <person name="Rijpstra I.C."/>
            <person name="Sinninghe Damste J.S."/>
            <person name="Liesack W."/>
            <person name="Dedysh S.N."/>
        </authorList>
    </citation>
    <scope>NUCLEOTIDE SEQUENCE [LARGE SCALE GENOMIC DNA]</scope>
    <source>
        <strain evidence="2">PX52</strain>
    </source>
</reference>
<protein>
    <submittedName>
        <fullName evidence="1">Uncharacterized protein</fullName>
    </submittedName>
</protein>
<dbReference type="KEGG" id="lrs:PX52LOC_03804"/>
<dbReference type="Proteomes" id="UP000324974">
    <property type="component" value="Chromosome"/>
</dbReference>
<sequence length="146" mass="14806">MDPVPPTIHDLARRLVAYEAGNAEPPVVGGLAAVRACERLRPPLTRLVGAAGFHSLLSRAVALARAEVPSLGPVRVRTDGSVEGLDDPGAGHRGAEADGPAGVAVVAHVIGLLATFIGYPLTLTLVRDACPGLPGTGGDEGNREGL</sequence>
<gene>
    <name evidence="1" type="ORF">PX52LOC_03804</name>
</gene>
<evidence type="ECO:0000313" key="2">
    <source>
        <dbReference type="Proteomes" id="UP000324974"/>
    </source>
</evidence>
<name>A0A5C1AC29_9BACT</name>
<dbReference type="AlphaFoldDB" id="A0A5C1AC29"/>
<proteinExistence type="predicted"/>
<organism evidence="1 2">
    <name type="scientific">Limnoglobus roseus</name>
    <dbReference type="NCBI Taxonomy" id="2598579"/>
    <lineage>
        <taxon>Bacteria</taxon>
        <taxon>Pseudomonadati</taxon>
        <taxon>Planctomycetota</taxon>
        <taxon>Planctomycetia</taxon>
        <taxon>Gemmatales</taxon>
        <taxon>Gemmataceae</taxon>
        <taxon>Limnoglobus</taxon>
    </lineage>
</organism>
<dbReference type="RefSeq" id="WP_149111509.1">
    <property type="nucleotide sequence ID" value="NZ_CP042425.1"/>
</dbReference>